<reference evidence="1 2" key="1">
    <citation type="submission" date="2018-09" db="EMBL/GenBank/DDBJ databases">
        <title>Evolutionary history of phycoerythrin pigmentation in the water bloom-forming cyanobacterium Microcystis aeruginosa.</title>
        <authorList>
            <person name="Tanabe Y."/>
            <person name="Tanabe Y."/>
            <person name="Yamaguchi H."/>
        </authorList>
    </citation>
    <scope>NUCLEOTIDE SEQUENCE [LARGE SCALE GENOMIC DNA]</scope>
    <source>
        <strain evidence="1 2">NIES-2520</strain>
    </source>
</reference>
<comment type="caution">
    <text evidence="1">The sequence shown here is derived from an EMBL/GenBank/DDBJ whole genome shotgun (WGS) entry which is preliminary data.</text>
</comment>
<organism evidence="1 2">
    <name type="scientific">Microcystis aeruginosa NIES-2520</name>
    <dbReference type="NCBI Taxonomy" id="2303982"/>
    <lineage>
        <taxon>Bacteria</taxon>
        <taxon>Bacillati</taxon>
        <taxon>Cyanobacteriota</taxon>
        <taxon>Cyanophyceae</taxon>
        <taxon>Oscillatoriophycideae</taxon>
        <taxon>Chroococcales</taxon>
        <taxon>Microcystaceae</taxon>
        <taxon>Microcystis</taxon>
    </lineage>
</organism>
<dbReference type="Proteomes" id="UP000324917">
    <property type="component" value="Unassembled WGS sequence"/>
</dbReference>
<protein>
    <submittedName>
        <fullName evidence="1">Uncharacterized protein</fullName>
    </submittedName>
</protein>
<proteinExistence type="predicted"/>
<gene>
    <name evidence="1" type="ORF">MiTe_02445</name>
</gene>
<evidence type="ECO:0000313" key="1">
    <source>
        <dbReference type="EMBL" id="GCA75609.1"/>
    </source>
</evidence>
<dbReference type="EMBL" id="BHVP01000041">
    <property type="protein sequence ID" value="GCA75609.1"/>
    <property type="molecule type" value="Genomic_DNA"/>
</dbReference>
<dbReference type="AlphaFoldDB" id="A0A5A5RL86"/>
<name>A0A5A5RL86_MICAE</name>
<accession>A0A5A5RL86</accession>
<sequence length="58" mass="6514">MATTQKFKMLPSFYQACLQANLSEAQYLTLQILILLLLSSQNGTIREISCPISSTNYL</sequence>
<evidence type="ECO:0000313" key="2">
    <source>
        <dbReference type="Proteomes" id="UP000324917"/>
    </source>
</evidence>